<comment type="caution">
    <text evidence="2">The sequence shown here is derived from an EMBL/GenBank/DDBJ whole genome shotgun (WGS) entry which is preliminary data.</text>
</comment>
<protein>
    <submittedName>
        <fullName evidence="2">Uncharacterized protein</fullName>
    </submittedName>
</protein>
<sequence length="82" mass="9100">MAMGIQQQQHQGSPPITIQTTTLRVSPERPGETAGIDDLVRLRSTTTLASPPSAEEAVKPRGHLIQTLPCMTLYSRRHRINR</sequence>
<dbReference type="EMBL" id="BQXU01000020">
    <property type="protein sequence ID" value="GKT47739.1"/>
    <property type="molecule type" value="Genomic_DNA"/>
</dbReference>
<gene>
    <name evidence="2" type="ORF">ColSpa_07920</name>
</gene>
<dbReference type="AlphaFoldDB" id="A0AA37P8S2"/>
<dbReference type="Proteomes" id="UP001055115">
    <property type="component" value="Unassembled WGS sequence"/>
</dbReference>
<organism evidence="2 3">
    <name type="scientific">Colletotrichum spaethianum</name>
    <dbReference type="NCBI Taxonomy" id="700344"/>
    <lineage>
        <taxon>Eukaryota</taxon>
        <taxon>Fungi</taxon>
        <taxon>Dikarya</taxon>
        <taxon>Ascomycota</taxon>
        <taxon>Pezizomycotina</taxon>
        <taxon>Sordariomycetes</taxon>
        <taxon>Hypocreomycetidae</taxon>
        <taxon>Glomerellales</taxon>
        <taxon>Glomerellaceae</taxon>
        <taxon>Colletotrichum</taxon>
        <taxon>Colletotrichum spaethianum species complex</taxon>
    </lineage>
</organism>
<proteinExistence type="predicted"/>
<reference evidence="2 3" key="1">
    <citation type="submission" date="2022-03" db="EMBL/GenBank/DDBJ databases">
        <title>Genome data of Colletotrichum spp.</title>
        <authorList>
            <person name="Utami Y.D."/>
            <person name="Hiruma K."/>
        </authorList>
    </citation>
    <scope>NUCLEOTIDE SEQUENCE [LARGE SCALE GENOMIC DNA]</scope>
    <source>
        <strain evidence="2 3">MAFF 239500</strain>
    </source>
</reference>
<feature type="region of interest" description="Disordered" evidence="1">
    <location>
        <begin position="1"/>
        <end position="34"/>
    </location>
</feature>
<keyword evidence="3" id="KW-1185">Reference proteome</keyword>
<name>A0AA37P8S2_9PEZI</name>
<feature type="compositionally biased region" description="Polar residues" evidence="1">
    <location>
        <begin position="1"/>
        <end position="24"/>
    </location>
</feature>
<evidence type="ECO:0000256" key="1">
    <source>
        <dbReference type="SAM" id="MobiDB-lite"/>
    </source>
</evidence>
<evidence type="ECO:0000313" key="3">
    <source>
        <dbReference type="Proteomes" id="UP001055115"/>
    </source>
</evidence>
<dbReference type="RefSeq" id="XP_049130089.1">
    <property type="nucleotide sequence ID" value="XM_049274132.1"/>
</dbReference>
<dbReference type="GeneID" id="73328722"/>
<evidence type="ECO:0000313" key="2">
    <source>
        <dbReference type="EMBL" id="GKT47739.1"/>
    </source>
</evidence>
<accession>A0AA37P8S2</accession>